<comment type="caution">
    <text evidence="16">The sequence shown here is derived from an EMBL/GenBank/DDBJ whole genome shotgun (WGS) entry which is preliminary data.</text>
</comment>
<evidence type="ECO:0000259" key="15">
    <source>
        <dbReference type="Pfam" id="PF15024"/>
    </source>
</evidence>
<evidence type="ECO:0000256" key="4">
    <source>
        <dbReference type="ARBA" id="ARBA00012671"/>
    </source>
</evidence>
<name>A0AAD9L8T9_PAPLA</name>
<reference evidence="16" key="1">
    <citation type="submission" date="2023-02" db="EMBL/GenBank/DDBJ databases">
        <title>Identification and recombinant expression of a fungal hydrolase from Papiliotrema laurentii that hydrolyzes apple cutin and clears colloidal polyester polyurethane.</title>
        <authorList>
            <consortium name="DOE Joint Genome Institute"/>
            <person name="Roman V.A."/>
            <person name="Bojanowski C."/>
            <person name="Crable B.R."/>
            <person name="Wagner D.N."/>
            <person name="Hung C.S."/>
            <person name="Nadeau L.J."/>
            <person name="Schratz L."/>
            <person name="Haridas S."/>
            <person name="Pangilinan J."/>
            <person name="Lipzen A."/>
            <person name="Na H."/>
            <person name="Yan M."/>
            <person name="Ng V."/>
            <person name="Grigoriev I.V."/>
            <person name="Spatafora J.W."/>
            <person name="Barlow D."/>
            <person name="Biffinger J."/>
            <person name="Kelley-Loughnane N."/>
            <person name="Varaljay V.A."/>
            <person name="Crookes-Goodson W.J."/>
        </authorList>
    </citation>
    <scope>NUCLEOTIDE SEQUENCE</scope>
    <source>
        <strain evidence="16">5307AH</strain>
    </source>
</reference>
<dbReference type="PANTHER" id="PTHR15075">
    <property type="entry name" value="ALPHA-MANNOSIDE BETA-1,6-N-ACETYLGLUCOSAMINYLTRANSFERASE"/>
    <property type="match status" value="1"/>
</dbReference>
<comment type="similarity">
    <text evidence="3">Belongs to the glycosyltransferase 18 family.</text>
</comment>
<dbReference type="AlphaFoldDB" id="A0AAD9L8T9"/>
<dbReference type="Pfam" id="PF15024">
    <property type="entry name" value="Glyco_transf_18"/>
    <property type="match status" value="1"/>
</dbReference>
<evidence type="ECO:0000313" key="16">
    <source>
        <dbReference type="EMBL" id="KAK1927516.1"/>
    </source>
</evidence>
<keyword evidence="17" id="KW-1185">Reference proteome</keyword>
<dbReference type="GO" id="GO:0006487">
    <property type="term" value="P:protein N-linked glycosylation"/>
    <property type="evidence" value="ECO:0007669"/>
    <property type="project" value="TreeGrafter"/>
</dbReference>
<keyword evidence="11" id="KW-0472">Membrane</keyword>
<evidence type="ECO:0000256" key="9">
    <source>
        <dbReference type="ARBA" id="ARBA00022989"/>
    </source>
</evidence>
<dbReference type="PANTHER" id="PTHR15075:SF2">
    <property type="entry name" value="ALPHA-1,6-MANNOSYLGLYCOPROTEIN 6-BETA-N-ACETYLGLUCOSAMINYLTRANSFERASE"/>
    <property type="match status" value="1"/>
</dbReference>
<evidence type="ECO:0000256" key="13">
    <source>
        <dbReference type="ARBA" id="ARBA00048243"/>
    </source>
</evidence>
<keyword evidence="6" id="KW-0808">Transferase</keyword>
<feature type="domain" description="Glycosyltransferase family 18 catalytic" evidence="15">
    <location>
        <begin position="284"/>
        <end position="420"/>
    </location>
</feature>
<evidence type="ECO:0000256" key="2">
    <source>
        <dbReference type="ARBA" id="ARBA00004922"/>
    </source>
</evidence>
<dbReference type="GO" id="GO:0030144">
    <property type="term" value="F:alpha-1,6-mannosylglycoprotein 6-beta-N-acetylglucosaminyltransferase activity"/>
    <property type="evidence" value="ECO:0007669"/>
    <property type="project" value="UniProtKB-EC"/>
</dbReference>
<dbReference type="EC" id="2.4.1.155" evidence="4"/>
<evidence type="ECO:0000256" key="7">
    <source>
        <dbReference type="ARBA" id="ARBA00022692"/>
    </source>
</evidence>
<dbReference type="GO" id="GO:0000139">
    <property type="term" value="C:Golgi membrane"/>
    <property type="evidence" value="ECO:0007669"/>
    <property type="project" value="UniProtKB-SubCell"/>
</dbReference>
<evidence type="ECO:0000256" key="11">
    <source>
        <dbReference type="ARBA" id="ARBA00023136"/>
    </source>
</evidence>
<evidence type="ECO:0000256" key="3">
    <source>
        <dbReference type="ARBA" id="ARBA00007477"/>
    </source>
</evidence>
<evidence type="ECO:0000256" key="5">
    <source>
        <dbReference type="ARBA" id="ARBA00022676"/>
    </source>
</evidence>
<comment type="pathway">
    <text evidence="2">Protein modification; protein glycosylation.</text>
</comment>
<dbReference type="InterPro" id="IPR052105">
    <property type="entry name" value="MGAT5_Glycosyltransferase"/>
</dbReference>
<protein>
    <recommendedName>
        <fullName evidence="4">alpha-1,6-mannosyl-glycoprotein 6-beta-N-acetylglucosaminyltransferase</fullName>
        <ecNumber evidence="4">2.4.1.155</ecNumber>
    </recommendedName>
</protein>
<keyword evidence="7" id="KW-0812">Transmembrane</keyword>
<keyword evidence="8" id="KW-0735">Signal-anchor</keyword>
<keyword evidence="5" id="KW-0328">Glycosyltransferase</keyword>
<feature type="region of interest" description="Disordered" evidence="14">
    <location>
        <begin position="36"/>
        <end position="86"/>
    </location>
</feature>
<evidence type="ECO:0000313" key="17">
    <source>
        <dbReference type="Proteomes" id="UP001182556"/>
    </source>
</evidence>
<evidence type="ECO:0000256" key="14">
    <source>
        <dbReference type="SAM" id="MobiDB-lite"/>
    </source>
</evidence>
<dbReference type="EMBL" id="JAODAN010000001">
    <property type="protein sequence ID" value="KAK1927516.1"/>
    <property type="molecule type" value="Genomic_DNA"/>
</dbReference>
<evidence type="ECO:0000256" key="6">
    <source>
        <dbReference type="ARBA" id="ARBA00022679"/>
    </source>
</evidence>
<dbReference type="InterPro" id="IPR026116">
    <property type="entry name" value="GT18_cat"/>
</dbReference>
<evidence type="ECO:0000256" key="12">
    <source>
        <dbReference type="ARBA" id="ARBA00023180"/>
    </source>
</evidence>
<evidence type="ECO:0000256" key="1">
    <source>
        <dbReference type="ARBA" id="ARBA00004323"/>
    </source>
</evidence>
<comment type="catalytic activity">
    <reaction evidence="13">
        <text>N(4)-{beta-D-GlcNAc-(1-&gt;2)-[beta-D-GlcNAc-(1-&gt;4)]-alpha-D-Man-(1-&gt;3)-[beta-D-GlcNAc-(1-&gt;2)-alpha-D-Man-(1-&gt;6)]-beta-D-Man-(1-&gt;4)-beta-D-GlcNAc-(1-&gt;4)-beta-D-GlcNAc}-L-asparaginyl-[protein] + UDP-N-acetyl-alpha-D-glucosamine = N(4)-{beta-D-GlcNAc-(1-&gt;2)-[beta-D-GlcNAc-(1-&gt;4)]-alpha-D-Man-(1-&gt;3)-[beta-D-GlcNAc-(1-&gt;2)-[beta-D-GlcNAc-(1-&gt;6)]-alpha-D-Man-(1-&gt;6)]-beta-D-Man-(1-&gt;4)-beta-D-GlcNAc-(1-&gt;4)-beta-D-GlcNAc}-L-asparaginyl-[protein] + UDP + H(+)</text>
        <dbReference type="Rhea" id="RHEA:16921"/>
        <dbReference type="Rhea" id="RHEA-COMP:14374"/>
        <dbReference type="Rhea" id="RHEA-COMP:14377"/>
        <dbReference type="ChEBI" id="CHEBI:15378"/>
        <dbReference type="ChEBI" id="CHEBI:57705"/>
        <dbReference type="ChEBI" id="CHEBI:58223"/>
        <dbReference type="ChEBI" id="CHEBI:139507"/>
        <dbReference type="ChEBI" id="CHEBI:139510"/>
        <dbReference type="EC" id="2.4.1.155"/>
    </reaction>
</comment>
<organism evidence="16 17">
    <name type="scientific">Papiliotrema laurentii</name>
    <name type="common">Cryptococcus laurentii</name>
    <dbReference type="NCBI Taxonomy" id="5418"/>
    <lineage>
        <taxon>Eukaryota</taxon>
        <taxon>Fungi</taxon>
        <taxon>Dikarya</taxon>
        <taxon>Basidiomycota</taxon>
        <taxon>Agaricomycotina</taxon>
        <taxon>Tremellomycetes</taxon>
        <taxon>Tremellales</taxon>
        <taxon>Rhynchogastremaceae</taxon>
        <taxon>Papiliotrema</taxon>
    </lineage>
</organism>
<proteinExistence type="inferred from homology"/>
<gene>
    <name evidence="16" type="ORF">DB88DRAFT_537457</name>
</gene>
<keyword evidence="12" id="KW-0325">Glycoprotein</keyword>
<evidence type="ECO:0000256" key="8">
    <source>
        <dbReference type="ARBA" id="ARBA00022968"/>
    </source>
</evidence>
<evidence type="ECO:0000256" key="10">
    <source>
        <dbReference type="ARBA" id="ARBA00023034"/>
    </source>
</evidence>
<feature type="compositionally biased region" description="Polar residues" evidence="14">
    <location>
        <begin position="57"/>
        <end position="86"/>
    </location>
</feature>
<keyword evidence="10" id="KW-0333">Golgi apparatus</keyword>
<comment type="subcellular location">
    <subcellularLocation>
        <location evidence="1">Golgi apparatus membrane</location>
        <topology evidence="1">Single-pass type II membrane protein</topology>
    </subcellularLocation>
</comment>
<dbReference type="Proteomes" id="UP001182556">
    <property type="component" value="Unassembled WGS sequence"/>
</dbReference>
<sequence length="446" mass="50842">MRASVARLAALAVCVALTIYFLPAFLPDLPDPTDDQVIATPSVETTPVGGESVDPQYESSDQATPVASRSIPQQEGFESTGAMSDQRDMASSTIEAFTSLDYTLLYTYSAIETLFLYQTIPERVQLILWEGGDFDDCLLRNETNYRKMDKSWASGGWQTERKGCIRREGFEDGIPIWKNFVFHFWGHNRWPLGPGWTLSPTHHAAWSDTPEKENQYLGYSIESRCLAYPIPSRREHRGVALGKKPSYFDPSSREYVWPDMLPSIIASMPKEINETGEFDFRLVATARGKQDLTAQGLENIGPQSQESWYKLLASSKFLLGVGNPYLSPSPYDALCFGVPFINPIFYTHDSKHPDDWTKWHTQHNELRSIGPPYVYHVMKGDSKGLRQAMLAALNNPINRYIPELMTRRSVRERHRALVETDWKKKAEEKVRYGSVEEIPFKFDYLL</sequence>
<keyword evidence="9" id="KW-1133">Transmembrane helix</keyword>
<accession>A0AAD9L8T9</accession>